<dbReference type="Proteomes" id="UP000034350">
    <property type="component" value="Unassembled WGS sequence"/>
</dbReference>
<dbReference type="OrthoDB" id="2191705at2759"/>
<dbReference type="VEuPathDB" id="MicrosporidiaDB:AAJ76_1900034421"/>
<name>A0A0F9YSI8_9MICR</name>
<proteinExistence type="predicted"/>
<protein>
    <submittedName>
        <fullName evidence="1">Beta-tubulin folding cofactor d</fullName>
    </submittedName>
</protein>
<organism evidence="1 2">
    <name type="scientific">Vairimorpha ceranae</name>
    <dbReference type="NCBI Taxonomy" id="40302"/>
    <lineage>
        <taxon>Eukaryota</taxon>
        <taxon>Fungi</taxon>
        <taxon>Fungi incertae sedis</taxon>
        <taxon>Microsporidia</taxon>
        <taxon>Nosematidae</taxon>
        <taxon>Vairimorpha</taxon>
    </lineage>
</organism>
<dbReference type="RefSeq" id="XP_024331244.1">
    <property type="nucleotide sequence ID" value="XM_024474351.1"/>
</dbReference>
<accession>A0A0F9YSI8</accession>
<evidence type="ECO:0000313" key="2">
    <source>
        <dbReference type="Proteomes" id="UP000034350"/>
    </source>
</evidence>
<gene>
    <name evidence="1" type="ORF">AAJ76_1900034421</name>
</gene>
<dbReference type="VEuPathDB" id="MicrosporidiaDB:G9O61_00g021120"/>
<evidence type="ECO:0000313" key="1">
    <source>
        <dbReference type="EMBL" id="KKO75502.1"/>
    </source>
</evidence>
<dbReference type="AlphaFoldDB" id="A0A0F9YSI8"/>
<comment type="caution">
    <text evidence="1">The sequence shown here is derived from an EMBL/GenBank/DDBJ whole genome shotgun (WGS) entry which is preliminary data.</text>
</comment>
<dbReference type="EMBL" id="JPQZ01000019">
    <property type="protein sequence ID" value="KKO75502.1"/>
    <property type="molecule type" value="Genomic_DNA"/>
</dbReference>
<dbReference type="GeneID" id="36319267"/>
<keyword evidence="2" id="KW-1185">Reference proteome</keyword>
<reference evidence="1 2" key="1">
    <citation type="journal article" date="2015" name="Environ. Microbiol.">
        <title>Genome analyses suggest the presence of polyploidy and recent human-driven expansions in eight global populations of the honeybee pathogen Nosema ceranae.</title>
        <authorList>
            <person name="Pelin A."/>
            <person name="Selman M."/>
            <person name="Aris-Brosou S."/>
            <person name="Farinelli L."/>
            <person name="Corradi N."/>
        </authorList>
    </citation>
    <scope>NUCLEOTIDE SEQUENCE [LARGE SCALE GENOMIC DNA]</scope>
    <source>
        <strain evidence="1 2">PA08 1199</strain>
    </source>
</reference>
<sequence>MSSLTLKKIEDLLSKKNFKQLSIYCNRDITNLPKIVDFIKEPTTYKKNEVLKLALNMDIQISTDTMLFFVVQTWVLAILSNPFDWYKVLDDETKNVLYNYVYKNIIQQKLSLKICVLFLPLEFIVEKNIFDFYEVLKEESKNKKLDKGIISAIIQTLSKQTNLCKESINRVEKNNLHTFSKILTKLFSDENDPYILMCKFKILSHQYKYHPSIIKLDLFFQYLNYNNFKFGYVLCRSFLRVFRFFKCKTICENLLQNLDTIFANEMLWINSFHILGSLIFKHYEIDINPSIIQKAIFYNCDDVNYRSSLLREYTLFLIYAIIRNKSSDFLINILIYVCIFDKDFKIRRIAASILSELLNIDICVKRTEDLLKSYDSISKVYNIQIQKYIENNNNDINFLELRSHIIIKYGYLIQKKNTYETIFDYLDLGFKFKFTILYEKDINFLISFFNVDISTLFRYRFIENLIDLYLEVLFLVSKDNKLQNSSIMHEIIHKKQTIDNVIFILSKNIKNSLIFQLIWIIDSKIVYDYIFKNRKKTNHNIIIGNIRNNNNIDTIISEYKSIIKLNSNIDYITAIYKSLSFYQGDIQLFKNEILIGLENYYLNSHGDVCYKIRLECLLLCQFDKGLFNKYLVRYLVDKSKYIRDYLFDNLKKYKDIIIGYDILCKKDIYIIIENINLFDELNITIGVLGYISTCDNFDLVKILDLFIFKLEIFDRNIKKLIQQRYTRVFKYIFNLIDLLYEKNVKRFIKEWNELLKNYDIERYTFNNTTKFNFK</sequence>
<dbReference type="VEuPathDB" id="MicrosporidiaDB:NCER_101301"/>